<accession>A0A9D4AFQ6</accession>
<name>A0A9D4AFQ6_9ROSI</name>
<organism evidence="2 3">
    <name type="scientific">Gossypium stocksii</name>
    <dbReference type="NCBI Taxonomy" id="47602"/>
    <lineage>
        <taxon>Eukaryota</taxon>
        <taxon>Viridiplantae</taxon>
        <taxon>Streptophyta</taxon>
        <taxon>Embryophyta</taxon>
        <taxon>Tracheophyta</taxon>
        <taxon>Spermatophyta</taxon>
        <taxon>Magnoliopsida</taxon>
        <taxon>eudicotyledons</taxon>
        <taxon>Gunneridae</taxon>
        <taxon>Pentapetalae</taxon>
        <taxon>rosids</taxon>
        <taxon>malvids</taxon>
        <taxon>Malvales</taxon>
        <taxon>Malvaceae</taxon>
        <taxon>Malvoideae</taxon>
        <taxon>Gossypium</taxon>
    </lineage>
</organism>
<gene>
    <name evidence="2" type="ORF">J1N35_007588</name>
</gene>
<dbReference type="EMBL" id="JAIQCV010000003">
    <property type="protein sequence ID" value="KAH1114210.1"/>
    <property type="molecule type" value="Genomic_DNA"/>
</dbReference>
<feature type="region of interest" description="Disordered" evidence="1">
    <location>
        <begin position="78"/>
        <end position="108"/>
    </location>
</feature>
<dbReference type="AlphaFoldDB" id="A0A9D4AFQ6"/>
<feature type="non-terminal residue" evidence="2">
    <location>
        <position position="1"/>
    </location>
</feature>
<evidence type="ECO:0000313" key="3">
    <source>
        <dbReference type="Proteomes" id="UP000828251"/>
    </source>
</evidence>
<evidence type="ECO:0000313" key="2">
    <source>
        <dbReference type="EMBL" id="KAH1114210.1"/>
    </source>
</evidence>
<keyword evidence="3" id="KW-1185">Reference proteome</keyword>
<dbReference type="OrthoDB" id="10516926at2759"/>
<feature type="compositionally biased region" description="Basic residues" evidence="1">
    <location>
        <begin position="92"/>
        <end position="108"/>
    </location>
</feature>
<evidence type="ECO:0000256" key="1">
    <source>
        <dbReference type="SAM" id="MobiDB-lite"/>
    </source>
</evidence>
<reference evidence="2 3" key="1">
    <citation type="journal article" date="2021" name="Plant Biotechnol. J.">
        <title>Multi-omics assisted identification of the key and species-specific regulatory components of drought-tolerant mechanisms in Gossypium stocksii.</title>
        <authorList>
            <person name="Yu D."/>
            <person name="Ke L."/>
            <person name="Zhang D."/>
            <person name="Wu Y."/>
            <person name="Sun Y."/>
            <person name="Mei J."/>
            <person name="Sun J."/>
            <person name="Sun Y."/>
        </authorList>
    </citation>
    <scope>NUCLEOTIDE SEQUENCE [LARGE SCALE GENOMIC DNA]</scope>
    <source>
        <strain evidence="3">cv. E1</strain>
        <tissue evidence="2">Leaf</tissue>
    </source>
</reference>
<comment type="caution">
    <text evidence="2">The sequence shown here is derived from an EMBL/GenBank/DDBJ whole genome shotgun (WGS) entry which is preliminary data.</text>
</comment>
<protein>
    <submittedName>
        <fullName evidence="2">Uncharacterized protein</fullName>
    </submittedName>
</protein>
<proteinExistence type="predicted"/>
<sequence length="108" mass="12752">RKNVCAETWIYHSMFKCISGLKAGILFPHLVMTLCQKEKVSITATKQFLKPTKSLIGDSIFMQYIEFQRRQIIEWNQRRKKKMDVPPPLSTKKGKKKEGKRTRKLRAR</sequence>
<dbReference type="Proteomes" id="UP000828251">
    <property type="component" value="Unassembled WGS sequence"/>
</dbReference>